<protein>
    <recommendedName>
        <fullName evidence="4">26S proteasome regulatory subunit RPN7</fullName>
    </recommendedName>
</protein>
<keyword evidence="7" id="KW-1185">Reference proteome</keyword>
<dbReference type="Pfam" id="PF01399">
    <property type="entry name" value="PCI"/>
    <property type="match status" value="1"/>
</dbReference>
<dbReference type="InterPro" id="IPR045135">
    <property type="entry name" value="Rpn7_N"/>
</dbReference>
<proteinExistence type="inferred from homology"/>
<dbReference type="Pfam" id="PF21154">
    <property type="entry name" value="RPN7_PSMD6_C"/>
    <property type="match status" value="1"/>
</dbReference>
<comment type="function">
    <text evidence="1">Acts as a regulatory subunit of the 26S proteasome which is involved in the ATP-dependent degradation of ubiquitinated proteins.</text>
</comment>
<dbReference type="FunFam" id="1.25.40.570:FF:000005">
    <property type="entry name" value="26S proteasome regulatory subunit N7"/>
    <property type="match status" value="1"/>
</dbReference>
<comment type="similarity">
    <text evidence="2">Belongs to the proteasome subunit S10 family.</text>
</comment>
<dbReference type="GO" id="GO:0043161">
    <property type="term" value="P:proteasome-mediated ubiquitin-dependent protein catabolic process"/>
    <property type="evidence" value="ECO:0007669"/>
    <property type="project" value="TreeGrafter"/>
</dbReference>
<dbReference type="AlphaFoldDB" id="A0A5N5K0P4"/>
<dbReference type="Gene3D" id="1.25.40.570">
    <property type="match status" value="1"/>
</dbReference>
<gene>
    <name evidence="6" type="ORF">DKX38_022847</name>
</gene>
<comment type="caution">
    <text evidence="6">The sequence shown here is derived from an EMBL/GenBank/DDBJ whole genome shotgun (WGS) entry which is preliminary data.</text>
</comment>
<dbReference type="PANTHER" id="PTHR14145:SF1">
    <property type="entry name" value="26S PROTEASOME NON-ATPASE REGULATORY SUBUNIT 6"/>
    <property type="match status" value="1"/>
</dbReference>
<evidence type="ECO:0000256" key="1">
    <source>
        <dbReference type="ARBA" id="ARBA00002187"/>
    </source>
</evidence>
<dbReference type="InterPro" id="IPR049549">
    <property type="entry name" value="RPN7_PSMD6_C"/>
</dbReference>
<evidence type="ECO:0000259" key="5">
    <source>
        <dbReference type="PROSITE" id="PS50250"/>
    </source>
</evidence>
<dbReference type="PANTHER" id="PTHR14145">
    <property type="entry name" value="26S PROTESOME SUBUNIT 6"/>
    <property type="match status" value="1"/>
</dbReference>
<name>A0A5N5K0P4_9ROSI</name>
<dbReference type="Pfam" id="PF10602">
    <property type="entry name" value="RPN7"/>
    <property type="match status" value="1"/>
</dbReference>
<dbReference type="InterPro" id="IPR000717">
    <property type="entry name" value="PCI_dom"/>
</dbReference>
<dbReference type="EMBL" id="VDCV01000015">
    <property type="protein sequence ID" value="KAB5525098.1"/>
    <property type="molecule type" value="Genomic_DNA"/>
</dbReference>
<dbReference type="SUPFAM" id="SSF46785">
    <property type="entry name" value="Winged helix' DNA-binding domain"/>
    <property type="match status" value="1"/>
</dbReference>
<reference evidence="7" key="1">
    <citation type="journal article" date="2019" name="Gigascience">
        <title>De novo genome assembly of the endangered Acer yangbiense, a plant species with extremely small populations endemic to Yunnan Province, China.</title>
        <authorList>
            <person name="Yang J."/>
            <person name="Wariss H.M."/>
            <person name="Tao L."/>
            <person name="Zhang R."/>
            <person name="Yun Q."/>
            <person name="Hollingsworth P."/>
            <person name="Dao Z."/>
            <person name="Luo G."/>
            <person name="Guo H."/>
            <person name="Ma Y."/>
            <person name="Sun W."/>
        </authorList>
    </citation>
    <scope>NUCLEOTIDE SEQUENCE [LARGE SCALE GENOMIC DNA]</scope>
    <source>
        <strain evidence="7">cv. br00</strain>
    </source>
</reference>
<dbReference type="Proteomes" id="UP000326939">
    <property type="component" value="Chromosome 15"/>
</dbReference>
<evidence type="ECO:0000313" key="6">
    <source>
        <dbReference type="EMBL" id="KAB5525098.1"/>
    </source>
</evidence>
<keyword evidence="3" id="KW-0647">Proteasome</keyword>
<organism evidence="6 7">
    <name type="scientific">Salix brachista</name>
    <dbReference type="NCBI Taxonomy" id="2182728"/>
    <lineage>
        <taxon>Eukaryota</taxon>
        <taxon>Viridiplantae</taxon>
        <taxon>Streptophyta</taxon>
        <taxon>Embryophyta</taxon>
        <taxon>Tracheophyta</taxon>
        <taxon>Spermatophyta</taxon>
        <taxon>Magnoliopsida</taxon>
        <taxon>eudicotyledons</taxon>
        <taxon>Gunneridae</taxon>
        <taxon>Pentapetalae</taxon>
        <taxon>rosids</taxon>
        <taxon>fabids</taxon>
        <taxon>Malpighiales</taxon>
        <taxon>Salicaceae</taxon>
        <taxon>Saliceae</taxon>
        <taxon>Salix</taxon>
    </lineage>
</organism>
<dbReference type="InterPro" id="IPR036390">
    <property type="entry name" value="WH_DNA-bd_sf"/>
</dbReference>
<dbReference type="SMART" id="SM00088">
    <property type="entry name" value="PINT"/>
    <property type="match status" value="1"/>
</dbReference>
<dbReference type="InterPro" id="IPR019585">
    <property type="entry name" value="Rpn7/CSN1"/>
</dbReference>
<feature type="domain" description="PCI" evidence="5">
    <location>
        <begin position="351"/>
        <end position="519"/>
    </location>
</feature>
<evidence type="ECO:0000256" key="4">
    <source>
        <dbReference type="ARBA" id="ARBA00075096"/>
    </source>
</evidence>
<evidence type="ECO:0000256" key="3">
    <source>
        <dbReference type="ARBA" id="ARBA00022942"/>
    </source>
</evidence>
<dbReference type="PROSITE" id="PS50250">
    <property type="entry name" value="PCI"/>
    <property type="match status" value="1"/>
</dbReference>
<evidence type="ECO:0000313" key="7">
    <source>
        <dbReference type="Proteomes" id="UP000326939"/>
    </source>
</evidence>
<dbReference type="GO" id="GO:0000502">
    <property type="term" value="C:proteasome complex"/>
    <property type="evidence" value="ECO:0007669"/>
    <property type="project" value="UniProtKB-KW"/>
</dbReference>
<accession>A0A5N5K0P4</accession>
<sequence>MENQEGTQQPHLVLANKLFLLTHPDVQDIEKVRLKEEVLTTIKSDDMVPLYETLVAESLLEKDQSLLDLMRSKNEDELKKLDEKFRKHPQLEVVSLTKVIGSRFMAVFTRNAMLSQLLTLEASFKTQISSLLSATSLAAEFIFVYFVLNFSMSFTVEENINATLIWWLIMDGLMKESKDEGRNDCRVATPLGSSTTFKISLAIVLVMNLITKGFGTFSVESKPYSLKDETPSWYSWPGQFWLFYRIADAEENLGESEVREAHLAKSLFYIRIGDKEKALEQLKVTEGKTVAVGQRMDLVFYTLQLAFFYMDFDLISKSIDKAKNLFEEGGDWERKNRLKVYEGLYCMSSRNFKKAADLFLDSISTFTTYELFPYDTFIFYTVLTSIISLDRVSLKKKVVDAPEILTVIGKIQYLSEFLNSLYDCQYKSFFSAFAGLTEQIKLDRYLHPHFRYYMREVRTVVYFQFLESYKSVTIEAMAKAFGVTVDFIDMELSRFISAGKLHCKIDKVAGVLETNRPDAKNALYQATIKQGDFLLNRIQKLSRVIDL</sequence>
<evidence type="ECO:0000256" key="2">
    <source>
        <dbReference type="ARBA" id="ARBA00005717"/>
    </source>
</evidence>